<evidence type="ECO:0000313" key="2">
    <source>
        <dbReference type="Proteomes" id="UP001162992"/>
    </source>
</evidence>
<dbReference type="Proteomes" id="UP001162992">
    <property type="component" value="Chromosome 2"/>
</dbReference>
<sequence>MQEADSESFSELGGHNQWGIAHIKNQQLKMLLDYTGWSYAVTWLLISSDQNSLPALVWNDGLEMMNTIECLPMSDYQRIKDFFYIVYRSCVFAVGYGFAGNAFQSGRYLWLNGRQALTSAVLQQKEFFKDANINTVLCIPFQDGVLELGTVNQVHEEYNLVYSICHFLSQKIVTIAEDVCSWPIELLQKTSVSSVAQTYPVQIMITNIPKIGEEPEGPDNLTLTNQDSQESNVVRVWQSQGTLLESLQESNTSLENSIMNIDSLDDASKSLNPDISDNVAEWLFISSHENSPRLDHNLQAGFQNSQMPNQNLTHLNKVNTSAFKNWHPDSTFSSAQRTQADQWMLKSLHEVLRQIHAVQLEKIKANPLQISLSSHGGSRSIKGSIVNPEDGALNHRIAEKERRRQHSQQFSILRSLIPFASKGDRVSILKNTITYLKQLEGTVEDLEKQKRELQSIIENNRERQTDPARDVNEEDIPSPSLSVEEVFFALRKQSASPRLTTVGTGESTIDTIKAEYIQHRSLHIEICCPKKTSDILIKILLSLVNMGLEVSSSVQTSTSDNLYVAMTTYDTVGARDHQRLSAEVEKVLKELLSMD</sequence>
<comment type="caution">
    <text evidence="1">The sequence shown here is derived from an EMBL/GenBank/DDBJ whole genome shotgun (WGS) entry which is preliminary data.</text>
</comment>
<proteinExistence type="predicted"/>
<organism evidence="1 2">
    <name type="scientific">Diphasiastrum complanatum</name>
    <name type="common">Issler's clubmoss</name>
    <name type="synonym">Lycopodium complanatum</name>
    <dbReference type="NCBI Taxonomy" id="34168"/>
    <lineage>
        <taxon>Eukaryota</taxon>
        <taxon>Viridiplantae</taxon>
        <taxon>Streptophyta</taxon>
        <taxon>Embryophyta</taxon>
        <taxon>Tracheophyta</taxon>
        <taxon>Lycopodiopsida</taxon>
        <taxon>Lycopodiales</taxon>
        <taxon>Lycopodiaceae</taxon>
        <taxon>Lycopodioideae</taxon>
        <taxon>Diphasiastrum</taxon>
    </lineage>
</organism>
<dbReference type="EMBL" id="CM055093">
    <property type="protein sequence ID" value="KAJ7566461.1"/>
    <property type="molecule type" value="Genomic_DNA"/>
</dbReference>
<keyword evidence="2" id="KW-1185">Reference proteome</keyword>
<reference evidence="2" key="1">
    <citation type="journal article" date="2024" name="Proc. Natl. Acad. Sci. U.S.A.">
        <title>Extraordinary preservation of gene collinearity over three hundred million years revealed in homosporous lycophytes.</title>
        <authorList>
            <person name="Li C."/>
            <person name="Wickell D."/>
            <person name="Kuo L.Y."/>
            <person name="Chen X."/>
            <person name="Nie B."/>
            <person name="Liao X."/>
            <person name="Peng D."/>
            <person name="Ji J."/>
            <person name="Jenkins J."/>
            <person name="Williams M."/>
            <person name="Shu S."/>
            <person name="Plott C."/>
            <person name="Barry K."/>
            <person name="Rajasekar S."/>
            <person name="Grimwood J."/>
            <person name="Han X."/>
            <person name="Sun S."/>
            <person name="Hou Z."/>
            <person name="He W."/>
            <person name="Dai G."/>
            <person name="Sun C."/>
            <person name="Schmutz J."/>
            <person name="Leebens-Mack J.H."/>
            <person name="Li F.W."/>
            <person name="Wang L."/>
        </authorList>
    </citation>
    <scope>NUCLEOTIDE SEQUENCE [LARGE SCALE GENOMIC DNA]</scope>
    <source>
        <strain evidence="2">cv. PW_Plant_1</strain>
    </source>
</reference>
<accession>A0ACC2EIY4</accession>
<evidence type="ECO:0000313" key="1">
    <source>
        <dbReference type="EMBL" id="KAJ7566461.1"/>
    </source>
</evidence>
<name>A0ACC2EIY4_DIPCM</name>
<gene>
    <name evidence="1" type="ORF">O6H91_02G104200</name>
</gene>
<protein>
    <submittedName>
        <fullName evidence="1">Uncharacterized protein</fullName>
    </submittedName>
</protein>